<name>A0A8S4QM48_9NEOP</name>
<dbReference type="OrthoDB" id="7490433at2759"/>
<accession>A0A8S4QM48</accession>
<comment type="caution">
    <text evidence="1">The sequence shown here is derived from an EMBL/GenBank/DDBJ whole genome shotgun (WGS) entry which is preliminary data.</text>
</comment>
<keyword evidence="2" id="KW-1185">Reference proteome</keyword>
<protein>
    <submittedName>
        <fullName evidence="1">Jg23254 protein</fullName>
    </submittedName>
</protein>
<dbReference type="EMBL" id="CAKXAJ010005892">
    <property type="protein sequence ID" value="CAH2209436.1"/>
    <property type="molecule type" value="Genomic_DNA"/>
</dbReference>
<reference evidence="1" key="1">
    <citation type="submission" date="2022-03" db="EMBL/GenBank/DDBJ databases">
        <authorList>
            <person name="Lindestad O."/>
        </authorList>
    </citation>
    <scope>NUCLEOTIDE SEQUENCE</scope>
</reference>
<dbReference type="AlphaFoldDB" id="A0A8S4QM48"/>
<evidence type="ECO:0000313" key="2">
    <source>
        <dbReference type="Proteomes" id="UP000838756"/>
    </source>
</evidence>
<dbReference type="Proteomes" id="UP000838756">
    <property type="component" value="Unassembled WGS sequence"/>
</dbReference>
<evidence type="ECO:0000313" key="1">
    <source>
        <dbReference type="EMBL" id="CAH2209436.1"/>
    </source>
</evidence>
<gene>
    <name evidence="1" type="primary">jg23254</name>
    <name evidence="1" type="ORF">PAEG_LOCUS1835</name>
</gene>
<sequence>MVSTISLERILEYFGGRTDARKGGESLEKLVVTGKVEGKGLPGRSPMRWSAHLTIPSYLRCSPSCWQ</sequence>
<organism evidence="1 2">
    <name type="scientific">Pararge aegeria aegeria</name>
    <dbReference type="NCBI Taxonomy" id="348720"/>
    <lineage>
        <taxon>Eukaryota</taxon>
        <taxon>Metazoa</taxon>
        <taxon>Ecdysozoa</taxon>
        <taxon>Arthropoda</taxon>
        <taxon>Hexapoda</taxon>
        <taxon>Insecta</taxon>
        <taxon>Pterygota</taxon>
        <taxon>Neoptera</taxon>
        <taxon>Endopterygota</taxon>
        <taxon>Lepidoptera</taxon>
        <taxon>Glossata</taxon>
        <taxon>Ditrysia</taxon>
        <taxon>Papilionoidea</taxon>
        <taxon>Nymphalidae</taxon>
        <taxon>Satyrinae</taxon>
        <taxon>Satyrini</taxon>
        <taxon>Parargina</taxon>
        <taxon>Pararge</taxon>
    </lineage>
</organism>
<proteinExistence type="predicted"/>